<accession>A0ACD0NYG3</accession>
<evidence type="ECO:0000313" key="1">
    <source>
        <dbReference type="EMBL" id="PWN50821.1"/>
    </source>
</evidence>
<sequence length="144" mass="16428">MEAIEVRWEGEGEERRRRRRRRRRRDIEECPNLERSGIKPLTSCHKSHPSGSGSPSFLFSGLLPTHPSKEISKKCSNICSSSSSPFFYTFPFPSSPGHLNRTFDDLKLVLISSNLPRILPPPRVDTPPSFFPHFVSLVIISSFF</sequence>
<dbReference type="EMBL" id="KZ819894">
    <property type="protein sequence ID" value="PWN50821.1"/>
    <property type="molecule type" value="Genomic_DNA"/>
</dbReference>
<name>A0ACD0NYG3_9BASI</name>
<reference evidence="1 2" key="1">
    <citation type="journal article" date="2018" name="Mol. Biol. Evol.">
        <title>Broad Genomic Sampling Reveals a Smut Pathogenic Ancestry of the Fungal Clade Ustilaginomycotina.</title>
        <authorList>
            <person name="Kijpornyongpan T."/>
            <person name="Mondo S.J."/>
            <person name="Barry K."/>
            <person name="Sandor L."/>
            <person name="Lee J."/>
            <person name="Lipzen A."/>
            <person name="Pangilinan J."/>
            <person name="LaButti K."/>
            <person name="Hainaut M."/>
            <person name="Henrissat B."/>
            <person name="Grigoriev I.V."/>
            <person name="Spatafora J.W."/>
            <person name="Aime M.C."/>
        </authorList>
    </citation>
    <scope>NUCLEOTIDE SEQUENCE [LARGE SCALE GENOMIC DNA]</scope>
    <source>
        <strain evidence="1 2">SA 807</strain>
    </source>
</reference>
<proteinExistence type="predicted"/>
<keyword evidence="2" id="KW-1185">Reference proteome</keyword>
<organism evidence="1 2">
    <name type="scientific">Violaceomyces palustris</name>
    <dbReference type="NCBI Taxonomy" id="1673888"/>
    <lineage>
        <taxon>Eukaryota</taxon>
        <taxon>Fungi</taxon>
        <taxon>Dikarya</taxon>
        <taxon>Basidiomycota</taxon>
        <taxon>Ustilaginomycotina</taxon>
        <taxon>Ustilaginomycetes</taxon>
        <taxon>Violaceomycetales</taxon>
        <taxon>Violaceomycetaceae</taxon>
        <taxon>Violaceomyces</taxon>
    </lineage>
</organism>
<gene>
    <name evidence="1" type="ORF">IE53DRAFT_77590</name>
</gene>
<dbReference type="Proteomes" id="UP000245626">
    <property type="component" value="Unassembled WGS sequence"/>
</dbReference>
<protein>
    <submittedName>
        <fullName evidence="1">Uncharacterized protein</fullName>
    </submittedName>
</protein>
<evidence type="ECO:0000313" key="2">
    <source>
        <dbReference type="Proteomes" id="UP000245626"/>
    </source>
</evidence>